<sequence>MIVGLTGGIGSGKSAAMAVFEKLGIGCVDADVVAREVVEPGQPALSAIADHFGEDVLTEDGLLDRATLRHRIFSDPDEKRWLEGLLHPLIRTEMQRQLAAQSSPYSVLVAPLLFENDLDRGCDTSVLIDVPESVQVERVLARDGGSEEQAWAIIRQQMPREEKLKRADHVVSNMGSLAELESQLVALHKRFVAQSAS</sequence>
<name>A0A918KQI9_9GAMM</name>
<protein>
    <recommendedName>
        <fullName evidence="5 6">Dephospho-CoA kinase</fullName>
        <ecNumber evidence="5 6">2.7.1.24</ecNumber>
    </recommendedName>
    <alternativeName>
        <fullName evidence="5">Dephosphocoenzyme A kinase</fullName>
    </alternativeName>
</protein>
<dbReference type="HAMAP" id="MF_00376">
    <property type="entry name" value="Dephospho_CoA_kinase"/>
    <property type="match status" value="1"/>
</dbReference>
<comment type="pathway">
    <text evidence="5">Cofactor biosynthesis; coenzyme A biosynthesis; CoA from (R)-pantothenate: step 5/5.</text>
</comment>
<dbReference type="PANTHER" id="PTHR10695">
    <property type="entry name" value="DEPHOSPHO-COA KINASE-RELATED"/>
    <property type="match status" value="1"/>
</dbReference>
<dbReference type="Pfam" id="PF01121">
    <property type="entry name" value="CoaE"/>
    <property type="match status" value="1"/>
</dbReference>
<evidence type="ECO:0000313" key="7">
    <source>
        <dbReference type="EMBL" id="GGX69410.1"/>
    </source>
</evidence>
<reference evidence="7" key="1">
    <citation type="journal article" date="2014" name="Int. J. Syst. Evol. Microbiol.">
        <title>Complete genome sequence of Corynebacterium casei LMG S-19264T (=DSM 44701T), isolated from a smear-ripened cheese.</title>
        <authorList>
            <consortium name="US DOE Joint Genome Institute (JGI-PGF)"/>
            <person name="Walter F."/>
            <person name="Albersmeier A."/>
            <person name="Kalinowski J."/>
            <person name="Ruckert C."/>
        </authorList>
    </citation>
    <scope>NUCLEOTIDE SEQUENCE</scope>
    <source>
        <strain evidence="7">KCTC 22169</strain>
    </source>
</reference>
<evidence type="ECO:0000256" key="3">
    <source>
        <dbReference type="ARBA" id="ARBA00022840"/>
    </source>
</evidence>
<reference evidence="7" key="2">
    <citation type="submission" date="2020-09" db="EMBL/GenBank/DDBJ databases">
        <authorList>
            <person name="Sun Q."/>
            <person name="Kim S."/>
        </authorList>
    </citation>
    <scope>NUCLEOTIDE SEQUENCE</scope>
    <source>
        <strain evidence="7">KCTC 22169</strain>
    </source>
</reference>
<dbReference type="Proteomes" id="UP000626148">
    <property type="component" value="Unassembled WGS sequence"/>
</dbReference>
<dbReference type="InterPro" id="IPR027417">
    <property type="entry name" value="P-loop_NTPase"/>
</dbReference>
<keyword evidence="5" id="KW-0963">Cytoplasm</keyword>
<dbReference type="EC" id="2.7.1.24" evidence="5 6"/>
<gene>
    <name evidence="5 7" type="primary">coaE</name>
    <name evidence="7" type="ORF">GCM10007392_41230</name>
</gene>
<proteinExistence type="inferred from homology"/>
<dbReference type="RefSeq" id="WP_189612297.1">
    <property type="nucleotide sequence ID" value="NZ_BMXR01000013.1"/>
</dbReference>
<organism evidence="7 8">
    <name type="scientific">Saccharospirillum salsuginis</name>
    <dbReference type="NCBI Taxonomy" id="418750"/>
    <lineage>
        <taxon>Bacteria</taxon>
        <taxon>Pseudomonadati</taxon>
        <taxon>Pseudomonadota</taxon>
        <taxon>Gammaproteobacteria</taxon>
        <taxon>Oceanospirillales</taxon>
        <taxon>Saccharospirillaceae</taxon>
        <taxon>Saccharospirillum</taxon>
    </lineage>
</organism>
<comment type="function">
    <text evidence="5">Catalyzes the phosphorylation of the 3'-hydroxyl group of dephosphocoenzyme A to form coenzyme A.</text>
</comment>
<dbReference type="Gene3D" id="3.40.50.300">
    <property type="entry name" value="P-loop containing nucleotide triphosphate hydrolases"/>
    <property type="match status" value="1"/>
</dbReference>
<comment type="subcellular location">
    <subcellularLocation>
        <location evidence="5">Cytoplasm</location>
    </subcellularLocation>
</comment>
<keyword evidence="5 7" id="KW-0418">Kinase</keyword>
<keyword evidence="2 5" id="KW-0547">Nucleotide-binding</keyword>
<dbReference type="InterPro" id="IPR001977">
    <property type="entry name" value="Depp_CoAkinase"/>
</dbReference>
<dbReference type="CDD" id="cd02022">
    <property type="entry name" value="DPCK"/>
    <property type="match status" value="1"/>
</dbReference>
<dbReference type="PROSITE" id="PS51219">
    <property type="entry name" value="DPCK"/>
    <property type="match status" value="1"/>
</dbReference>
<dbReference type="GO" id="GO:0004140">
    <property type="term" value="F:dephospho-CoA kinase activity"/>
    <property type="evidence" value="ECO:0007669"/>
    <property type="project" value="UniProtKB-UniRule"/>
</dbReference>
<comment type="similarity">
    <text evidence="1 5">Belongs to the CoaE family.</text>
</comment>
<dbReference type="NCBIfam" id="TIGR00152">
    <property type="entry name" value="dephospho-CoA kinase"/>
    <property type="match status" value="1"/>
</dbReference>
<dbReference type="GO" id="GO:0015937">
    <property type="term" value="P:coenzyme A biosynthetic process"/>
    <property type="evidence" value="ECO:0007669"/>
    <property type="project" value="UniProtKB-UniRule"/>
</dbReference>
<keyword evidence="5" id="KW-0808">Transferase</keyword>
<dbReference type="EMBL" id="BMXR01000013">
    <property type="protein sequence ID" value="GGX69410.1"/>
    <property type="molecule type" value="Genomic_DNA"/>
</dbReference>
<evidence type="ECO:0000256" key="4">
    <source>
        <dbReference type="ARBA" id="ARBA00022993"/>
    </source>
</evidence>
<comment type="catalytic activity">
    <reaction evidence="5">
        <text>3'-dephospho-CoA + ATP = ADP + CoA + H(+)</text>
        <dbReference type="Rhea" id="RHEA:18245"/>
        <dbReference type="ChEBI" id="CHEBI:15378"/>
        <dbReference type="ChEBI" id="CHEBI:30616"/>
        <dbReference type="ChEBI" id="CHEBI:57287"/>
        <dbReference type="ChEBI" id="CHEBI:57328"/>
        <dbReference type="ChEBI" id="CHEBI:456216"/>
        <dbReference type="EC" id="2.7.1.24"/>
    </reaction>
</comment>
<comment type="caution">
    <text evidence="7">The sequence shown here is derived from an EMBL/GenBank/DDBJ whole genome shotgun (WGS) entry which is preliminary data.</text>
</comment>
<evidence type="ECO:0000256" key="1">
    <source>
        <dbReference type="ARBA" id="ARBA00009018"/>
    </source>
</evidence>
<keyword evidence="3 5" id="KW-0067">ATP-binding</keyword>
<accession>A0A918KQI9</accession>
<evidence type="ECO:0000256" key="2">
    <source>
        <dbReference type="ARBA" id="ARBA00022741"/>
    </source>
</evidence>
<dbReference type="PANTHER" id="PTHR10695:SF46">
    <property type="entry name" value="BIFUNCTIONAL COENZYME A SYNTHASE-RELATED"/>
    <property type="match status" value="1"/>
</dbReference>
<feature type="binding site" evidence="5">
    <location>
        <begin position="10"/>
        <end position="15"/>
    </location>
    <ligand>
        <name>ATP</name>
        <dbReference type="ChEBI" id="CHEBI:30616"/>
    </ligand>
</feature>
<dbReference type="AlphaFoldDB" id="A0A918KQI9"/>
<keyword evidence="8" id="KW-1185">Reference proteome</keyword>
<evidence type="ECO:0000313" key="8">
    <source>
        <dbReference type="Proteomes" id="UP000626148"/>
    </source>
</evidence>
<evidence type="ECO:0000256" key="5">
    <source>
        <dbReference type="HAMAP-Rule" id="MF_00376"/>
    </source>
</evidence>
<evidence type="ECO:0000256" key="6">
    <source>
        <dbReference type="NCBIfam" id="TIGR00152"/>
    </source>
</evidence>
<dbReference type="GO" id="GO:0005524">
    <property type="term" value="F:ATP binding"/>
    <property type="evidence" value="ECO:0007669"/>
    <property type="project" value="UniProtKB-UniRule"/>
</dbReference>
<keyword evidence="4 5" id="KW-0173">Coenzyme A biosynthesis</keyword>
<dbReference type="SUPFAM" id="SSF52540">
    <property type="entry name" value="P-loop containing nucleoside triphosphate hydrolases"/>
    <property type="match status" value="1"/>
</dbReference>
<dbReference type="GO" id="GO:0005737">
    <property type="term" value="C:cytoplasm"/>
    <property type="evidence" value="ECO:0007669"/>
    <property type="project" value="UniProtKB-SubCell"/>
</dbReference>